<protein>
    <recommendedName>
        <fullName evidence="4">40S ribosomal protein S7</fullName>
    </recommendedName>
</protein>
<keyword evidence="2 4" id="KW-0689">Ribosomal protein</keyword>
<dbReference type="RefSeq" id="XP_068347339.1">
    <property type="nucleotide sequence ID" value="XM_068495944.1"/>
</dbReference>
<evidence type="ECO:0000256" key="1">
    <source>
        <dbReference type="ARBA" id="ARBA00007820"/>
    </source>
</evidence>
<reference evidence="6 7" key="2">
    <citation type="submission" date="2016-10" db="EMBL/GenBank/DDBJ databases">
        <authorList>
            <person name="Benchimol M."/>
            <person name="Almeida L.G."/>
            <person name="Vasconcelos A.T."/>
            <person name="Perreira-Neves A."/>
            <person name="Rosa I.A."/>
            <person name="Tasca T."/>
            <person name="Bogo M.R."/>
            <person name="de Souza W."/>
        </authorList>
    </citation>
    <scope>NUCLEOTIDE SEQUENCE [LARGE SCALE GENOMIC DNA]</scope>
    <source>
        <strain evidence="6 7">K</strain>
    </source>
</reference>
<accession>A0A1J4J4B2</accession>
<dbReference type="AlphaFoldDB" id="A0A1J4J4B2"/>
<dbReference type="EMBL" id="KX579579">
    <property type="protein sequence ID" value="ARM19812.1"/>
    <property type="molecule type" value="Genomic_DNA"/>
</dbReference>
<dbReference type="GO" id="GO:0006412">
    <property type="term" value="P:translation"/>
    <property type="evidence" value="ECO:0007669"/>
    <property type="project" value="InterPro"/>
</dbReference>
<evidence type="ECO:0000256" key="4">
    <source>
        <dbReference type="RuleBase" id="RU364105"/>
    </source>
</evidence>
<dbReference type="GO" id="GO:0042274">
    <property type="term" value="P:ribosomal small subunit biogenesis"/>
    <property type="evidence" value="ECO:0007669"/>
    <property type="project" value="TreeGrafter"/>
</dbReference>
<evidence type="ECO:0000256" key="3">
    <source>
        <dbReference type="ARBA" id="ARBA00023274"/>
    </source>
</evidence>
<evidence type="ECO:0000313" key="7">
    <source>
        <dbReference type="Proteomes" id="UP000179807"/>
    </source>
</evidence>
<keyword evidence="3 4" id="KW-0687">Ribonucleoprotein</keyword>
<dbReference type="GeneID" id="94830648"/>
<proteinExistence type="inferred from homology"/>
<dbReference type="VEuPathDB" id="TrichDB:TRFO_11267"/>
<dbReference type="GO" id="GO:0006364">
    <property type="term" value="P:rRNA processing"/>
    <property type="evidence" value="ECO:0007669"/>
    <property type="project" value="TreeGrafter"/>
</dbReference>
<dbReference type="InterPro" id="IPR000554">
    <property type="entry name" value="Ribosomal_eS7"/>
</dbReference>
<dbReference type="EMBL" id="MLAK01001337">
    <property type="protein sequence ID" value="OHS94202.1"/>
    <property type="molecule type" value="Genomic_DNA"/>
</dbReference>
<dbReference type="GO" id="GO:0030686">
    <property type="term" value="C:90S preribosome"/>
    <property type="evidence" value="ECO:0007669"/>
    <property type="project" value="TreeGrafter"/>
</dbReference>
<comment type="similarity">
    <text evidence="1 4">Belongs to the eukaryotic ribosomal protein eS7 family.</text>
</comment>
<evidence type="ECO:0000313" key="5">
    <source>
        <dbReference type="EMBL" id="ARM19812.1"/>
    </source>
</evidence>
<dbReference type="GO" id="GO:0022627">
    <property type="term" value="C:cytosolic small ribosomal subunit"/>
    <property type="evidence" value="ECO:0007669"/>
    <property type="project" value="TreeGrafter"/>
</dbReference>
<dbReference type="Pfam" id="PF01251">
    <property type="entry name" value="Ribosomal_S7e"/>
    <property type="match status" value="1"/>
</dbReference>
<keyword evidence="7" id="KW-1185">Reference proteome</keyword>
<dbReference type="GO" id="GO:0003735">
    <property type="term" value="F:structural constituent of ribosome"/>
    <property type="evidence" value="ECO:0007669"/>
    <property type="project" value="InterPro"/>
</dbReference>
<gene>
    <name evidence="6" type="ORF">TRFO_11267</name>
</gene>
<dbReference type="PANTHER" id="PTHR11278">
    <property type="entry name" value="40S RIBOSOMAL PROTEIN S7"/>
    <property type="match status" value="1"/>
</dbReference>
<evidence type="ECO:0000313" key="6">
    <source>
        <dbReference type="EMBL" id="OHS94202.1"/>
    </source>
</evidence>
<reference evidence="5" key="1">
    <citation type="submission" date="2016-07" db="EMBL/GenBank/DDBJ databases">
        <authorList>
            <person name="Rosa I.A."/>
            <person name="Brigido M.C."/>
            <person name="Santos E.O."/>
            <person name="Almeida L.G.P."/>
            <person name="Zingalli R.B."/>
            <person name="Vasconcelos A.T.R."/>
            <person name="Souza W."/>
            <person name="Benchimol M."/>
        </authorList>
    </citation>
    <scope>NUCLEOTIDE SEQUENCE</scope>
    <source>
        <strain evidence="5">11267</strain>
    </source>
</reference>
<reference evidence="5" key="3">
    <citation type="journal article" date="2017" name="Biol. Cell">
        <title>The costa of trichomonads: A complex macromolecular cytoskeleton structure made of uncommon proteins.</title>
        <authorList>
            <person name="de Andrade Rosa I."/>
            <person name="Brigido M.C."/>
            <person name="de Oliveira Santos E."/>
            <person name="Gonzaga L."/>
            <person name="Zingali R.B."/>
            <person name="de Vasconcelos A.T."/>
            <person name="de Souza W."/>
            <person name="Benchimol M."/>
        </authorList>
    </citation>
    <scope>NUCLEOTIDE SEQUENCE</scope>
    <source>
        <strain evidence="5">11267</strain>
    </source>
</reference>
<name>A0A1J4J4B2_9EUKA</name>
<sequence length="186" mass="20714">MSRIQKKGETTPLENQVANALTEVQNGSEEAMKKSLSSLLISGAKEVTVDGLKVVIITVPYKQIKAYRAAQGFLIPELEKRLDGAQVVIVAKRRAFPKNPEPKRRYKAIRPTGRTLRAVNEALLDDVVYPTAIVGKRVHYDLKGKQVTHVILDQHDRTRVEERLGGFAAAYNKLTGLQTVFEVADH</sequence>
<dbReference type="PANTHER" id="PTHR11278:SF0">
    <property type="entry name" value="SMALL RIBOSOMAL SUBUNIT PROTEIN ES7"/>
    <property type="match status" value="1"/>
</dbReference>
<dbReference type="Proteomes" id="UP000179807">
    <property type="component" value="Unassembled WGS sequence"/>
</dbReference>
<evidence type="ECO:0000256" key="2">
    <source>
        <dbReference type="ARBA" id="ARBA00022980"/>
    </source>
</evidence>
<dbReference type="GO" id="GO:0032040">
    <property type="term" value="C:small-subunit processome"/>
    <property type="evidence" value="ECO:0007669"/>
    <property type="project" value="TreeGrafter"/>
</dbReference>
<organism evidence="6 7">
    <name type="scientific">Tritrichomonas foetus</name>
    <dbReference type="NCBI Taxonomy" id="1144522"/>
    <lineage>
        <taxon>Eukaryota</taxon>
        <taxon>Metamonada</taxon>
        <taxon>Parabasalia</taxon>
        <taxon>Tritrichomonadida</taxon>
        <taxon>Tritrichomonadidae</taxon>
        <taxon>Tritrichomonas</taxon>
    </lineage>
</organism>
<dbReference type="OrthoDB" id="1724687at2759"/>